<dbReference type="EMBL" id="FWEV01000176">
    <property type="protein sequence ID" value="SLM30993.1"/>
    <property type="molecule type" value="Genomic_DNA"/>
</dbReference>
<comment type="function">
    <text evidence="4">Flagellin is the subunit protein which polymerizes to form the filaments of bacterial flagella.</text>
</comment>
<feature type="domain" description="Flagellin C-terminal" evidence="6">
    <location>
        <begin position="995"/>
        <end position="1080"/>
    </location>
</feature>
<reference evidence="7 8" key="1">
    <citation type="submission" date="2017-03" db="EMBL/GenBank/DDBJ databases">
        <authorList>
            <person name="Afonso C.L."/>
            <person name="Miller P.J."/>
            <person name="Scott M.A."/>
            <person name="Spackman E."/>
            <person name="Goraichik I."/>
            <person name="Dimitrov K.M."/>
            <person name="Suarez D.L."/>
            <person name="Swayne D.E."/>
        </authorList>
    </citation>
    <scope>NUCLEOTIDE SEQUENCE [LARGE SCALE GENOMIC DNA]</scope>
    <source>
        <strain evidence="7">PRJEB14757</strain>
    </source>
</reference>
<dbReference type="Gene3D" id="3.30.70.2120">
    <property type="match status" value="1"/>
</dbReference>
<keyword evidence="8" id="KW-1185">Reference proteome</keyword>
<keyword evidence="3 4" id="KW-0975">Bacterial flagellum</keyword>
<dbReference type="RefSeq" id="WP_080809740.1">
    <property type="nucleotide sequence ID" value="NZ_LT828571.1"/>
</dbReference>
<accession>A0A1W1HEZ6</accession>
<comment type="similarity">
    <text evidence="1 4">Belongs to the bacterial flagellin family.</text>
</comment>
<proteinExistence type="inferred from homology"/>
<dbReference type="Gene3D" id="2.170.280.10">
    <property type="entry name" value="f41 fragment of flagellin, middle domain"/>
    <property type="match status" value="1"/>
</dbReference>
<dbReference type="Pfam" id="PF00669">
    <property type="entry name" value="Flagellin_N"/>
    <property type="match status" value="1"/>
</dbReference>
<feature type="domain" description="Flagellin N-terminal" evidence="5">
    <location>
        <begin position="5"/>
        <end position="141"/>
    </location>
</feature>
<dbReference type="Gene3D" id="1.20.1330.10">
    <property type="entry name" value="f41 fragment of flagellin, N-terminal domain"/>
    <property type="match status" value="2"/>
</dbReference>
<evidence type="ECO:0000256" key="2">
    <source>
        <dbReference type="ARBA" id="ARBA00022525"/>
    </source>
</evidence>
<evidence type="ECO:0000259" key="5">
    <source>
        <dbReference type="Pfam" id="PF00669"/>
    </source>
</evidence>
<dbReference type="GO" id="GO:0005576">
    <property type="term" value="C:extracellular region"/>
    <property type="evidence" value="ECO:0007669"/>
    <property type="project" value="UniProtKB-SubCell"/>
</dbReference>
<dbReference type="PANTHER" id="PTHR42792:SF2">
    <property type="entry name" value="FLAGELLIN"/>
    <property type="match status" value="1"/>
</dbReference>
<dbReference type="STRING" id="1246637.MTBBW1_2570003"/>
<dbReference type="InterPro" id="IPR046358">
    <property type="entry name" value="Flagellin_C"/>
</dbReference>
<evidence type="ECO:0000313" key="8">
    <source>
        <dbReference type="Proteomes" id="UP000191931"/>
    </source>
</evidence>
<dbReference type="Pfam" id="PF00700">
    <property type="entry name" value="Flagellin_C"/>
    <property type="match status" value="1"/>
</dbReference>
<sequence>MGICINTNTTALNCIRFMSRNTNNLRRSIERLSSGLRINKAADDASGMHIADSLRSQRMGYGQAIKNANDAISIAQIADGALQESVAIIDTIKTKCIQASSDSQTSKNRKIIQKDISALLDEFDMIAETTSFNGQKLLSGNFINKSFQVGANSGETLKISINSAESNKIGHVNTQYITPEGEGILLLDFDDGSGNQIKIESLLAYDNDVDHGIGKIADKINRRYEAMQIKAFAEVSLTHFISEGKTEEDFSINGIKIGSLTIEKNDSHGALAKAINDRTSEHGVRAISNINGSLTFESVDDRAISIKNGGDVFQKKELSTVGRLRIISRNDGRILNLNDPPLIQTTSEPLIYVERDGPINIDPELSLGDPDDKHMSQAVVKIAENYVEGEDELVFKNIGNITGSWDKGSGRLTFTGVDTVANYEAALRSVCFDNKNKSVDFQSSLNRKIAFTVTDNNREIVNKDLENDGKLTSPTAYRNIEIMERYASYENAYKLPEDYASILDVYQTSNNYYLRGELTNGDSYVAKFDSSWKQIWPASSNTPSSPSITGTVTNWFFFNDDLYAIGISAGKTFIEKHNDSDGTQAWRHEYTGNITGVKFNGTDMYLVGDDGANSFAAQIDTTTTNQWLSNITGNITDLIISGTSVHVIGDVGADSFVETLNENSGATNYRSNITGTMNDYEIIGSTLYAVGRDGTDAFIERFDSGASTWRQAPDSDTVGGNSVANRISTSGGNVYVRGSFNGTVDFDPGIDDPSTDDGDPFTTSDIENLNELTAITSPDYFTWVFKNDGDYVDAYYSAYNNSPTGTTLRTINAISDNISLPTLVTDPDHYRYRLSDFSGSHTFTPGIDDVVDETIDSNGANDIYLSKQTNDGEYEWINHIGGTGIDSISLITLDRDSFTDLSGDEDGSLFILGSFNDTVDFDPSNGVAELTNTDGNGCFFVAQYSQPYLEYLSDPVPISSNKGGKSYVWYTVSEKELSKLNDLNVSTFPDAQLSMEIADQSLIELDRIRSNIGSVHNQLESTISNLSNSMVNIARSESTIRDVDFVSESTILSKIQIYMQTGTFALSQANSYAKNALSLIEAI</sequence>
<dbReference type="GO" id="GO:0009288">
    <property type="term" value="C:bacterial-type flagellum"/>
    <property type="evidence" value="ECO:0007669"/>
    <property type="project" value="UniProtKB-SubCell"/>
</dbReference>
<dbReference type="GO" id="GO:0005198">
    <property type="term" value="F:structural molecule activity"/>
    <property type="evidence" value="ECO:0007669"/>
    <property type="project" value="UniProtKB-UniRule"/>
</dbReference>
<gene>
    <name evidence="7" type="ORF">MTBBW1_2570003</name>
</gene>
<dbReference type="SUPFAM" id="SSF64518">
    <property type="entry name" value="Phase 1 flagellin"/>
    <property type="match status" value="1"/>
</dbReference>
<comment type="subcellular location">
    <subcellularLocation>
        <location evidence="4">Secreted</location>
    </subcellularLocation>
    <subcellularLocation>
        <location evidence="4">Bacterial flagellum</location>
    </subcellularLocation>
</comment>
<protein>
    <recommendedName>
        <fullName evidence="4">Flagellin</fullName>
    </recommendedName>
</protein>
<dbReference type="AlphaFoldDB" id="A0A1W1HEZ6"/>
<dbReference type="Gene3D" id="6.10.10.10">
    <property type="entry name" value="Flagellar export chaperone, C-terminal domain"/>
    <property type="match status" value="1"/>
</dbReference>
<dbReference type="InterPro" id="IPR001492">
    <property type="entry name" value="Flagellin"/>
</dbReference>
<dbReference type="InterPro" id="IPR010810">
    <property type="entry name" value="Flagellin_hook_IN_motif"/>
</dbReference>
<evidence type="ECO:0000256" key="1">
    <source>
        <dbReference type="ARBA" id="ARBA00005709"/>
    </source>
</evidence>
<evidence type="ECO:0000259" key="6">
    <source>
        <dbReference type="Pfam" id="PF00700"/>
    </source>
</evidence>
<dbReference type="Proteomes" id="UP000191931">
    <property type="component" value="Unassembled WGS sequence"/>
</dbReference>
<dbReference type="PANTHER" id="PTHR42792">
    <property type="entry name" value="FLAGELLIN"/>
    <property type="match status" value="1"/>
</dbReference>
<name>A0A1W1HEZ6_9BACT</name>
<evidence type="ECO:0000313" key="7">
    <source>
        <dbReference type="EMBL" id="SLM30993.1"/>
    </source>
</evidence>
<evidence type="ECO:0000256" key="4">
    <source>
        <dbReference type="RuleBase" id="RU362073"/>
    </source>
</evidence>
<keyword evidence="2 4" id="KW-0964">Secreted</keyword>
<dbReference type="OrthoDB" id="9815657at2"/>
<dbReference type="InterPro" id="IPR042187">
    <property type="entry name" value="Flagellin_C_sub2"/>
</dbReference>
<dbReference type="PRINTS" id="PR00207">
    <property type="entry name" value="FLAGELLIN"/>
</dbReference>
<dbReference type="InterPro" id="IPR001029">
    <property type="entry name" value="Flagellin_N"/>
</dbReference>
<dbReference type="Pfam" id="PF07196">
    <property type="entry name" value="Flagellin_IN"/>
    <property type="match status" value="1"/>
</dbReference>
<organism evidence="7 8">
    <name type="scientific">Desulfamplus magnetovallimortis</name>
    <dbReference type="NCBI Taxonomy" id="1246637"/>
    <lineage>
        <taxon>Bacteria</taxon>
        <taxon>Pseudomonadati</taxon>
        <taxon>Thermodesulfobacteriota</taxon>
        <taxon>Desulfobacteria</taxon>
        <taxon>Desulfobacterales</taxon>
        <taxon>Desulfobacteraceae</taxon>
        <taxon>Desulfamplus</taxon>
    </lineage>
</organism>
<evidence type="ECO:0000256" key="3">
    <source>
        <dbReference type="ARBA" id="ARBA00023143"/>
    </source>
</evidence>